<dbReference type="RefSeq" id="WP_262598668.1">
    <property type="nucleotide sequence ID" value="NZ_CP103300.1"/>
</dbReference>
<evidence type="ECO:0000313" key="3">
    <source>
        <dbReference type="Proteomes" id="UP001163255"/>
    </source>
</evidence>
<dbReference type="EMBL" id="CP103300">
    <property type="protein sequence ID" value="UYM16372.1"/>
    <property type="molecule type" value="Genomic_DNA"/>
</dbReference>
<protein>
    <submittedName>
        <fullName evidence="2">Uncharacterized protein</fullName>
    </submittedName>
</protein>
<evidence type="ECO:0000313" key="2">
    <source>
        <dbReference type="EMBL" id="UYM16372.1"/>
    </source>
</evidence>
<keyword evidence="3" id="KW-1185">Reference proteome</keyword>
<organism evidence="2 3">
    <name type="scientific">Endozoicomonas euniceicola</name>
    <dbReference type="NCBI Taxonomy" id="1234143"/>
    <lineage>
        <taxon>Bacteria</taxon>
        <taxon>Pseudomonadati</taxon>
        <taxon>Pseudomonadota</taxon>
        <taxon>Gammaproteobacteria</taxon>
        <taxon>Oceanospirillales</taxon>
        <taxon>Endozoicomonadaceae</taxon>
        <taxon>Endozoicomonas</taxon>
    </lineage>
</organism>
<keyword evidence="1" id="KW-0175">Coiled coil</keyword>
<accession>A0ABY6GUB2</accession>
<dbReference type="Proteomes" id="UP001163255">
    <property type="component" value="Chromosome"/>
</dbReference>
<sequence length="377" mass="43500">MSEYQYYEFVTVDRQLSHDEMDQLRSISTRADISSTRFCNTYSYGDLKAEPERMLLDYFDAFVYVSNFAFQRFIIKLPKECFSADFLNPYFPGDGYQCAVKSKKNHWLLEFTYSNENGYDDDGWVDGEGWMGRLLSIRNELIKGDYRSLYLAWLAEVEHLDRIDALPVNLLEPSVPAGLGQLTSSQSALCEFLKLPAHIVEAAARGTTDTDTPELGELVSEWLAHQTAEQCQNTLRELLLDETGVVRTKQIATIVQSHNDSLASEPSQPRTVTDLKHDAKAIRQKMVEAERLKKQKALEKQIEEVAAREPAYWNRLEELFEKRGSYSVYDEIREKARSLKQVAQSKNRLADFEHRICLIRETFSKKKKHLQALEKVL</sequence>
<feature type="coiled-coil region" evidence="1">
    <location>
        <begin position="272"/>
        <end position="299"/>
    </location>
</feature>
<proteinExistence type="predicted"/>
<reference evidence="2" key="1">
    <citation type="submission" date="2022-10" db="EMBL/GenBank/DDBJ databases">
        <title>Completed Genome Sequence of two octocoral isolated bacterium, Endozoicomonas euniceicola EF212T and Endozoicomonas gorgoniicola PS125T.</title>
        <authorList>
            <person name="Chiou Y.-J."/>
            <person name="Chen Y.-H."/>
        </authorList>
    </citation>
    <scope>NUCLEOTIDE SEQUENCE</scope>
    <source>
        <strain evidence="2">EF212</strain>
    </source>
</reference>
<gene>
    <name evidence="2" type="ORF">NX720_00070</name>
</gene>
<name>A0ABY6GUB2_9GAMM</name>
<evidence type="ECO:0000256" key="1">
    <source>
        <dbReference type="SAM" id="Coils"/>
    </source>
</evidence>